<dbReference type="SMART" id="SM01197">
    <property type="entry name" value="FANCL_C"/>
    <property type="match status" value="1"/>
</dbReference>
<evidence type="ECO:0000256" key="5">
    <source>
        <dbReference type="ARBA" id="ARBA00012483"/>
    </source>
</evidence>
<dbReference type="OrthoDB" id="6108at2759"/>
<dbReference type="UniPathway" id="UPA00143"/>
<evidence type="ECO:0000256" key="2">
    <source>
        <dbReference type="ARBA" id="ARBA00004514"/>
    </source>
</evidence>
<dbReference type="InterPro" id="IPR054478">
    <property type="entry name" value="LTN1_UBC"/>
</dbReference>
<dbReference type="Proteomes" id="UP000027073">
    <property type="component" value="Unassembled WGS sequence"/>
</dbReference>
<evidence type="ECO:0000313" key="19">
    <source>
        <dbReference type="Proteomes" id="UP000027073"/>
    </source>
</evidence>
<dbReference type="PROSITE" id="PS50089">
    <property type="entry name" value="ZF_RING_2"/>
    <property type="match status" value="1"/>
</dbReference>
<dbReference type="Pfam" id="PF13639">
    <property type="entry name" value="zf-RING_2"/>
    <property type="match status" value="1"/>
</dbReference>
<comment type="function">
    <text evidence="14">E3 ubiquitin-protein ligase component of the ribosome quality control complex (RQC), a ribosome-associated complex that mediates ubiquitination and extraction of incompletely synthesized nascent chains for proteasomal degradation. Mediates ubiquitination of proteins derived from mRNAs lacking stop codons (non-stop proteins) and other translation arrest products induced by poly-lysine sequences and tandem rare codons. Ubiquitination leads to CDC48 recruitment for extraction and degradation of the incomplete translation product. May indirectly play a role in chromatin function and transcription.</text>
</comment>
<evidence type="ECO:0000256" key="8">
    <source>
        <dbReference type="ARBA" id="ARBA00022679"/>
    </source>
</evidence>
<comment type="similarity">
    <text evidence="4 16">Belongs to the LTN1 family.</text>
</comment>
<evidence type="ECO:0000259" key="17">
    <source>
        <dbReference type="PROSITE" id="PS50089"/>
    </source>
</evidence>
<evidence type="ECO:0000256" key="4">
    <source>
        <dbReference type="ARBA" id="ARBA00007997"/>
    </source>
</evidence>
<evidence type="ECO:0000313" key="18">
    <source>
        <dbReference type="EMBL" id="KDQ22089.1"/>
    </source>
</evidence>
<keyword evidence="8 16" id="KW-0808">Transferase</keyword>
<dbReference type="InterPro" id="IPR011016">
    <property type="entry name" value="Znf_RING-CH"/>
</dbReference>
<dbReference type="Pfam" id="PF23009">
    <property type="entry name" value="UBC_like"/>
    <property type="match status" value="1"/>
</dbReference>
<evidence type="ECO:0000256" key="7">
    <source>
        <dbReference type="ARBA" id="ARBA00022490"/>
    </source>
</evidence>
<evidence type="ECO:0000256" key="16">
    <source>
        <dbReference type="RuleBase" id="RU367090"/>
    </source>
</evidence>
<feature type="non-terminal residue" evidence="18">
    <location>
        <position position="1"/>
    </location>
</feature>
<dbReference type="Gene3D" id="3.30.40.10">
    <property type="entry name" value="Zinc/RING finger domain, C3HC4 (zinc finger)"/>
    <property type="match status" value="1"/>
</dbReference>
<dbReference type="PANTHER" id="PTHR12389:SF0">
    <property type="entry name" value="E3 UBIQUITIN-PROTEIN LIGASE LISTERIN"/>
    <property type="match status" value="1"/>
</dbReference>
<dbReference type="EC" id="2.3.2.27" evidence="5 16"/>
<dbReference type="SUPFAM" id="SSF57850">
    <property type="entry name" value="RING/U-box"/>
    <property type="match status" value="1"/>
</dbReference>
<dbReference type="InterPro" id="IPR039795">
    <property type="entry name" value="LTN1/Rkr1"/>
</dbReference>
<dbReference type="GO" id="GO:0061630">
    <property type="term" value="F:ubiquitin protein ligase activity"/>
    <property type="evidence" value="ECO:0007669"/>
    <property type="project" value="UniProtKB-UniRule"/>
</dbReference>
<dbReference type="HOGENOM" id="CLU_096579_0_0_1"/>
<accession>A0A067N2J8</accession>
<dbReference type="GO" id="GO:1990116">
    <property type="term" value="P:ribosome-associated ubiquitin-dependent protein catabolic process"/>
    <property type="evidence" value="ECO:0007669"/>
    <property type="project" value="UniProtKB-UniRule"/>
</dbReference>
<dbReference type="GO" id="GO:1990112">
    <property type="term" value="C:RQC complex"/>
    <property type="evidence" value="ECO:0007669"/>
    <property type="project" value="UniProtKB-UniRule"/>
</dbReference>
<keyword evidence="9 16" id="KW-0479">Metal-binding</keyword>
<evidence type="ECO:0000256" key="11">
    <source>
        <dbReference type="ARBA" id="ARBA00022771"/>
    </source>
</evidence>
<dbReference type="AlphaFoldDB" id="A0A067N2J8"/>
<comment type="subunit">
    <text evidence="16">Component of the ribosome quality control complex (RQC).</text>
</comment>
<reference evidence="19" key="1">
    <citation type="journal article" date="2014" name="Proc. Natl. Acad. Sci. U.S.A.">
        <title>Extensive sampling of basidiomycete genomes demonstrates inadequacy of the white-rot/brown-rot paradigm for wood decay fungi.</title>
        <authorList>
            <person name="Riley R."/>
            <person name="Salamov A.A."/>
            <person name="Brown D.W."/>
            <person name="Nagy L.G."/>
            <person name="Floudas D."/>
            <person name="Held B.W."/>
            <person name="Levasseur A."/>
            <person name="Lombard V."/>
            <person name="Morin E."/>
            <person name="Otillar R."/>
            <person name="Lindquist E.A."/>
            <person name="Sun H."/>
            <person name="LaButti K.M."/>
            <person name="Schmutz J."/>
            <person name="Jabbour D."/>
            <person name="Luo H."/>
            <person name="Baker S.E."/>
            <person name="Pisabarro A.G."/>
            <person name="Walton J.D."/>
            <person name="Blanchette R.A."/>
            <person name="Henrissat B."/>
            <person name="Martin F."/>
            <person name="Cullen D."/>
            <person name="Hibbett D.S."/>
            <person name="Grigoriev I.V."/>
        </authorList>
    </citation>
    <scope>NUCLEOTIDE SEQUENCE [LARGE SCALE GENOMIC DNA]</scope>
    <source>
        <strain evidence="19">PC15</strain>
    </source>
</reference>
<evidence type="ECO:0000256" key="9">
    <source>
        <dbReference type="ARBA" id="ARBA00022723"/>
    </source>
</evidence>
<dbReference type="InParanoid" id="A0A067N2J8"/>
<comment type="catalytic activity">
    <reaction evidence="1 16">
        <text>S-ubiquitinyl-[E2 ubiquitin-conjugating enzyme]-L-cysteine + [acceptor protein]-L-lysine = [E2 ubiquitin-conjugating enzyme]-L-cysteine + N(6)-ubiquitinyl-[acceptor protein]-L-lysine.</text>
        <dbReference type="EC" id="2.3.2.27"/>
    </reaction>
</comment>
<protein>
    <recommendedName>
        <fullName evidence="6 16">E3 ubiquitin-protein ligase listerin</fullName>
        <ecNumber evidence="5 16">2.3.2.27</ecNumber>
    </recommendedName>
    <alternativeName>
        <fullName evidence="16">RING-type E3 ubiquitin transferase listerin</fullName>
    </alternativeName>
</protein>
<keyword evidence="7" id="KW-0963">Cytoplasm</keyword>
<dbReference type="SMART" id="SM00744">
    <property type="entry name" value="RINGv"/>
    <property type="match status" value="1"/>
</dbReference>
<name>A0A067N2J8_PLEO1</name>
<gene>
    <name evidence="18" type="ORF">PLEOSDRAFT_35993</name>
</gene>
<dbReference type="GO" id="GO:0043023">
    <property type="term" value="F:ribosomal large subunit binding"/>
    <property type="evidence" value="ECO:0007669"/>
    <property type="project" value="TreeGrafter"/>
</dbReference>
<evidence type="ECO:0000256" key="3">
    <source>
        <dbReference type="ARBA" id="ARBA00004906"/>
    </source>
</evidence>
<evidence type="ECO:0000256" key="14">
    <source>
        <dbReference type="ARBA" id="ARBA00055150"/>
    </source>
</evidence>
<comment type="function">
    <text evidence="16">E3 ubiquitin-protein ligase. Component of the ribosome quality control complex (RQC), a ribosome-associated complex that mediates ubiquitination and extraction of incompletely synthesized nascent chains for proteasomal degradation.</text>
</comment>
<evidence type="ECO:0000256" key="15">
    <source>
        <dbReference type="PROSITE-ProRule" id="PRU00175"/>
    </source>
</evidence>
<feature type="domain" description="RING-type" evidence="17">
    <location>
        <begin position="79"/>
        <end position="122"/>
    </location>
</feature>
<dbReference type="EMBL" id="KL198014">
    <property type="protein sequence ID" value="KDQ22089.1"/>
    <property type="molecule type" value="Genomic_DNA"/>
</dbReference>
<dbReference type="InterPro" id="IPR013083">
    <property type="entry name" value="Znf_RING/FYVE/PHD"/>
</dbReference>
<comment type="pathway">
    <text evidence="3 16">Protein modification; protein ubiquitination.</text>
</comment>
<sequence length="126" mass="14449">AVYTVDEQALEVRIRIPGEWPLRRMEVRDRGGVGVHERRWRAWILGIQQTLWALNGHVIDGLSVFKKNVALHFAGQVECAICYSYTAAYPKKPCNTSKNRFHAPCLYRWFSSSHSSSCPLCRSDII</sequence>
<evidence type="ECO:0000256" key="1">
    <source>
        <dbReference type="ARBA" id="ARBA00000900"/>
    </source>
</evidence>
<proteinExistence type="inferred from homology"/>
<dbReference type="PANTHER" id="PTHR12389">
    <property type="entry name" value="ZINC FINGER PROTEIN 294"/>
    <property type="match status" value="1"/>
</dbReference>
<evidence type="ECO:0000256" key="6">
    <source>
        <dbReference type="ARBA" id="ARBA00017157"/>
    </source>
</evidence>
<dbReference type="GO" id="GO:0008270">
    <property type="term" value="F:zinc ion binding"/>
    <property type="evidence" value="ECO:0007669"/>
    <property type="project" value="UniProtKB-KW"/>
</dbReference>
<comment type="subcellular location">
    <subcellularLocation>
        <location evidence="2">Cytoplasm</location>
        <location evidence="2">Cytosol</location>
    </subcellularLocation>
</comment>
<evidence type="ECO:0000256" key="13">
    <source>
        <dbReference type="ARBA" id="ARBA00022833"/>
    </source>
</evidence>
<dbReference type="GO" id="GO:0005829">
    <property type="term" value="C:cytosol"/>
    <property type="evidence" value="ECO:0007669"/>
    <property type="project" value="UniProtKB-SubCell"/>
</dbReference>
<evidence type="ECO:0000256" key="12">
    <source>
        <dbReference type="ARBA" id="ARBA00022786"/>
    </source>
</evidence>
<dbReference type="FunFam" id="3.30.40.10:FF:000038">
    <property type="entry name" value="E3 ubiquitin-protein ligase listerin"/>
    <property type="match status" value="1"/>
</dbReference>
<keyword evidence="13 16" id="KW-0862">Zinc</keyword>
<evidence type="ECO:0000256" key="10">
    <source>
        <dbReference type="ARBA" id="ARBA00022737"/>
    </source>
</evidence>
<keyword evidence="12 16" id="KW-0833">Ubl conjugation pathway</keyword>
<dbReference type="GO" id="GO:0016567">
    <property type="term" value="P:protein ubiquitination"/>
    <property type="evidence" value="ECO:0007669"/>
    <property type="project" value="UniProtKB-UniPathway"/>
</dbReference>
<keyword evidence="11 15" id="KW-0863">Zinc-finger</keyword>
<keyword evidence="10" id="KW-0677">Repeat</keyword>
<organism evidence="18 19">
    <name type="scientific">Pleurotus ostreatus (strain PC15)</name>
    <name type="common">Oyster mushroom</name>
    <dbReference type="NCBI Taxonomy" id="1137138"/>
    <lineage>
        <taxon>Eukaryota</taxon>
        <taxon>Fungi</taxon>
        <taxon>Dikarya</taxon>
        <taxon>Basidiomycota</taxon>
        <taxon>Agaricomycotina</taxon>
        <taxon>Agaricomycetes</taxon>
        <taxon>Agaricomycetidae</taxon>
        <taxon>Agaricales</taxon>
        <taxon>Pleurotineae</taxon>
        <taxon>Pleurotaceae</taxon>
        <taxon>Pleurotus</taxon>
    </lineage>
</organism>
<dbReference type="GO" id="GO:0072344">
    <property type="term" value="P:rescue of stalled ribosome"/>
    <property type="evidence" value="ECO:0007669"/>
    <property type="project" value="UniProtKB-UniRule"/>
</dbReference>
<dbReference type="VEuPathDB" id="FungiDB:PLEOSDRAFT_35993"/>
<dbReference type="InterPro" id="IPR001841">
    <property type="entry name" value="Znf_RING"/>
</dbReference>
<dbReference type="STRING" id="1137138.A0A067N2J8"/>